<dbReference type="Proteomes" id="UP000324222">
    <property type="component" value="Unassembled WGS sequence"/>
</dbReference>
<evidence type="ECO:0000313" key="2">
    <source>
        <dbReference type="EMBL" id="MPC68428.1"/>
    </source>
</evidence>
<organism evidence="2 3">
    <name type="scientific">Portunus trituberculatus</name>
    <name type="common">Swimming crab</name>
    <name type="synonym">Neptunus trituberculatus</name>
    <dbReference type="NCBI Taxonomy" id="210409"/>
    <lineage>
        <taxon>Eukaryota</taxon>
        <taxon>Metazoa</taxon>
        <taxon>Ecdysozoa</taxon>
        <taxon>Arthropoda</taxon>
        <taxon>Crustacea</taxon>
        <taxon>Multicrustacea</taxon>
        <taxon>Malacostraca</taxon>
        <taxon>Eumalacostraca</taxon>
        <taxon>Eucarida</taxon>
        <taxon>Decapoda</taxon>
        <taxon>Pleocyemata</taxon>
        <taxon>Brachyura</taxon>
        <taxon>Eubrachyura</taxon>
        <taxon>Portunoidea</taxon>
        <taxon>Portunidae</taxon>
        <taxon>Portuninae</taxon>
        <taxon>Portunus</taxon>
    </lineage>
</organism>
<reference evidence="2 3" key="1">
    <citation type="submission" date="2019-05" db="EMBL/GenBank/DDBJ databases">
        <title>Another draft genome of Portunus trituberculatus and its Hox gene families provides insights of decapod evolution.</title>
        <authorList>
            <person name="Jeong J.-H."/>
            <person name="Song I."/>
            <person name="Kim S."/>
            <person name="Choi T."/>
            <person name="Kim D."/>
            <person name="Ryu S."/>
            <person name="Kim W."/>
        </authorList>
    </citation>
    <scope>NUCLEOTIDE SEQUENCE [LARGE SCALE GENOMIC DNA]</scope>
    <source>
        <tissue evidence="2">Muscle</tissue>
    </source>
</reference>
<feature type="compositionally biased region" description="Basic residues" evidence="1">
    <location>
        <begin position="1"/>
        <end position="14"/>
    </location>
</feature>
<dbReference type="EMBL" id="VSRR010027829">
    <property type="protein sequence ID" value="MPC68428.1"/>
    <property type="molecule type" value="Genomic_DNA"/>
</dbReference>
<protein>
    <submittedName>
        <fullName evidence="2">Uncharacterized protein</fullName>
    </submittedName>
</protein>
<dbReference type="AlphaFoldDB" id="A0A5B7HHU6"/>
<gene>
    <name evidence="2" type="ORF">E2C01_062630</name>
</gene>
<feature type="region of interest" description="Disordered" evidence="1">
    <location>
        <begin position="1"/>
        <end position="24"/>
    </location>
</feature>
<comment type="caution">
    <text evidence="2">The sequence shown here is derived from an EMBL/GenBank/DDBJ whole genome shotgun (WGS) entry which is preliminary data.</text>
</comment>
<sequence>MPKRRRGGMKRARRAYQGGRREPCATVQPPLSLWSSTVLFRGLPFPATGTRKSGELPERDRLRGFNAAALV</sequence>
<keyword evidence="3" id="KW-1185">Reference proteome</keyword>
<name>A0A5B7HHU6_PORTR</name>
<proteinExistence type="predicted"/>
<evidence type="ECO:0000313" key="3">
    <source>
        <dbReference type="Proteomes" id="UP000324222"/>
    </source>
</evidence>
<evidence type="ECO:0000256" key="1">
    <source>
        <dbReference type="SAM" id="MobiDB-lite"/>
    </source>
</evidence>
<accession>A0A5B7HHU6</accession>